<evidence type="ECO:0000259" key="2">
    <source>
        <dbReference type="Pfam" id="PF11268"/>
    </source>
</evidence>
<dbReference type="InterPro" id="IPR021421">
    <property type="entry name" value="DUF3071"/>
</dbReference>
<evidence type="ECO:0000313" key="3">
    <source>
        <dbReference type="EMBL" id="MXG88583.1"/>
    </source>
</evidence>
<feature type="region of interest" description="Disordered" evidence="1">
    <location>
        <begin position="64"/>
        <end position="99"/>
    </location>
</feature>
<comment type="caution">
    <text evidence="3">The sequence shown here is derived from an EMBL/GenBank/DDBJ whole genome shotgun (WGS) entry which is preliminary data.</text>
</comment>
<accession>A0A6L7EMM4</accession>
<reference evidence="3 4" key="1">
    <citation type="submission" date="2019-12" db="EMBL/GenBank/DDBJ databases">
        <authorList>
            <person name="Kun Z."/>
        </authorList>
    </citation>
    <scope>NUCLEOTIDE SEQUENCE [LARGE SCALE GENOMIC DNA]</scope>
    <source>
        <strain evidence="3 4">YIM 123512</strain>
    </source>
</reference>
<feature type="region of interest" description="Disordered" evidence="1">
    <location>
        <begin position="1"/>
        <end position="21"/>
    </location>
</feature>
<dbReference type="Proteomes" id="UP000473325">
    <property type="component" value="Unassembled WGS sequence"/>
</dbReference>
<name>A0A6L7EMM4_9ACTN</name>
<gene>
    <name evidence="3" type="ORF">GRQ65_03370</name>
</gene>
<keyword evidence="4" id="KW-1185">Reference proteome</keyword>
<dbReference type="EMBL" id="WUEK01000002">
    <property type="protein sequence ID" value="MXG88583.1"/>
    <property type="molecule type" value="Genomic_DNA"/>
</dbReference>
<sequence length="359" mass="37912">MSAEELPTPHPVAPRPTRTAGRHLTLLGLTADGRRLRLGDPHDASGAEFVVDVDARLRAALGVAPPAAPGPAASTSTSTPSTPSSTAEVRTTMESTLRPRDIQARIRAGETPEAVAQAAQTSVERIMPFAAPVLAEREHVADRAQRSSIRRPAGEATTTAARTLGDAVTAHLHSRNVDPDVVTWDAWRREDGRWALAGRYSVQGREGLAELTFDQPGNFVVLENDDARWLVGDAVAAAPAPAAAEAAADAPRRLTAVRTEDQDQDPDQLSLGDDVLGIVDTPVSSDSPVEAFLDDQQGADESELVEQAADAAASDPDPEPAPEPDPAHAEPPARRPVKKNRGRASVPSWDEIMFGGPGD</sequence>
<dbReference type="NCBIfam" id="NF040712">
    <property type="entry name" value="SepH"/>
    <property type="match status" value="1"/>
</dbReference>
<evidence type="ECO:0000313" key="4">
    <source>
        <dbReference type="Proteomes" id="UP000473325"/>
    </source>
</evidence>
<dbReference type="AlphaFoldDB" id="A0A6L7EMM4"/>
<feature type="compositionally biased region" description="Low complexity" evidence="1">
    <location>
        <begin position="70"/>
        <end position="87"/>
    </location>
</feature>
<dbReference type="InterPro" id="IPR047682">
    <property type="entry name" value="SepH-like"/>
</dbReference>
<evidence type="ECO:0000256" key="1">
    <source>
        <dbReference type="SAM" id="MobiDB-lite"/>
    </source>
</evidence>
<feature type="domain" description="DUF3071" evidence="2">
    <location>
        <begin position="22"/>
        <end position="213"/>
    </location>
</feature>
<dbReference type="RefSeq" id="WP_160875181.1">
    <property type="nucleotide sequence ID" value="NZ_WUEK01000002.1"/>
</dbReference>
<protein>
    <submittedName>
        <fullName evidence="3">DUF3071 domain-containing protein</fullName>
    </submittedName>
</protein>
<dbReference type="Pfam" id="PF11268">
    <property type="entry name" value="DUF3071"/>
    <property type="match status" value="1"/>
</dbReference>
<proteinExistence type="predicted"/>
<organism evidence="3 4">
    <name type="scientific">Nocardioides flavescens</name>
    <dbReference type="NCBI Taxonomy" id="2691959"/>
    <lineage>
        <taxon>Bacteria</taxon>
        <taxon>Bacillati</taxon>
        <taxon>Actinomycetota</taxon>
        <taxon>Actinomycetes</taxon>
        <taxon>Propionibacteriales</taxon>
        <taxon>Nocardioidaceae</taxon>
        <taxon>Nocardioides</taxon>
    </lineage>
</organism>
<feature type="region of interest" description="Disordered" evidence="1">
    <location>
        <begin position="257"/>
        <end position="359"/>
    </location>
</feature>